<dbReference type="STRING" id="703135.A0A2A9NVB2"/>
<dbReference type="CDD" id="cd00403">
    <property type="entry name" value="Ribosomal_L1"/>
    <property type="match status" value="1"/>
</dbReference>
<feature type="compositionally biased region" description="Basic residues" evidence="11">
    <location>
        <begin position="329"/>
        <end position="339"/>
    </location>
</feature>
<evidence type="ECO:0000256" key="8">
    <source>
        <dbReference type="ARBA" id="ARBA00054167"/>
    </source>
</evidence>
<comment type="similarity">
    <text evidence="9">Belongs to the universal ribosomal protein uL1 family. Highly divergent.</text>
</comment>
<proteinExistence type="inferred from homology"/>
<keyword evidence="2" id="KW-1017">Isopeptide bond</keyword>
<dbReference type="InterPro" id="IPR023674">
    <property type="entry name" value="Ribosomal_uL1-like"/>
</dbReference>
<dbReference type="Pfam" id="PF00687">
    <property type="entry name" value="Ribosomal_L1"/>
    <property type="match status" value="1"/>
</dbReference>
<dbReference type="InterPro" id="IPR016095">
    <property type="entry name" value="Ribosomal_uL1_3-a/b-sand"/>
</dbReference>
<evidence type="ECO:0000256" key="9">
    <source>
        <dbReference type="ARBA" id="ARBA00061550"/>
    </source>
</evidence>
<dbReference type="Gene3D" id="3.40.50.790">
    <property type="match status" value="1"/>
</dbReference>
<sequence length="339" mass="38532">MAKDEIIDNHVSLHQCKLAINALHSHESKKQERREENELLPAEAPLVWLNVTVKRMPNDSKIKPIRIPVVHPIVDPRTSPVCLITKDPQREYKDLLEKHNIKFISRVVGIAKLKGKFRSFEARRMLLKENGLFLADDRVIPLLPKLLGAKWFEAKKQPVPVNLARKDLKKELERAISSTYMNQNRGTCMYVITNYCITTYESLSYSAIKIGRLSHSPAQLLDNLKEALPAIIHYIKDGWENVQNLHVKTNSSMSLPIWTCSLDDEKEGRWAGLTMDDEQDEADGSNGVEDSEKSEPEAMVTSPPKTVEIESGKGKKRSPDQKVDEDKPKKRAKKLRAAT</sequence>
<dbReference type="GO" id="GO:0003723">
    <property type="term" value="F:RNA binding"/>
    <property type="evidence" value="ECO:0007669"/>
    <property type="project" value="InterPro"/>
</dbReference>
<evidence type="ECO:0000256" key="3">
    <source>
        <dbReference type="ARBA" id="ARBA00022553"/>
    </source>
</evidence>
<protein>
    <recommendedName>
        <fullName evidence="10">Ribosomal L1 domain-containing protein 1</fullName>
    </recommendedName>
</protein>
<keyword evidence="6" id="KW-0175">Coiled coil</keyword>
<evidence type="ECO:0000256" key="7">
    <source>
        <dbReference type="ARBA" id="ARBA00023242"/>
    </source>
</evidence>
<dbReference type="SUPFAM" id="SSF56808">
    <property type="entry name" value="Ribosomal protein L1"/>
    <property type="match status" value="1"/>
</dbReference>
<dbReference type="PANTHER" id="PTHR23105">
    <property type="entry name" value="RIBOSOMAL PROTEIN L7AE FAMILY MEMBER"/>
    <property type="match status" value="1"/>
</dbReference>
<keyword evidence="3" id="KW-0597">Phosphoprotein</keyword>
<evidence type="ECO:0000256" key="6">
    <source>
        <dbReference type="ARBA" id="ARBA00023054"/>
    </source>
</evidence>
<dbReference type="AlphaFoldDB" id="A0A2A9NVB2"/>
<dbReference type="InterPro" id="IPR028364">
    <property type="entry name" value="Ribosomal_uL1/biogenesis"/>
</dbReference>
<comment type="subcellular location">
    <subcellularLocation>
        <location evidence="1">Nucleus</location>
        <location evidence="1">Nucleolus</location>
    </subcellularLocation>
</comment>
<dbReference type="GO" id="GO:0005730">
    <property type="term" value="C:nucleolus"/>
    <property type="evidence" value="ECO:0007669"/>
    <property type="project" value="UniProtKB-SubCell"/>
</dbReference>
<evidence type="ECO:0000313" key="13">
    <source>
        <dbReference type="Proteomes" id="UP000242287"/>
    </source>
</evidence>
<name>A0A2A9NVB2_9AGAR</name>
<evidence type="ECO:0000256" key="5">
    <source>
        <dbReference type="ARBA" id="ARBA00022990"/>
    </source>
</evidence>
<dbReference type="EMBL" id="KZ301971">
    <property type="protein sequence ID" value="PFH54048.1"/>
    <property type="molecule type" value="Genomic_DNA"/>
</dbReference>
<dbReference type="InterPro" id="IPR050257">
    <property type="entry name" value="eL8/uL1-like"/>
</dbReference>
<evidence type="ECO:0000256" key="1">
    <source>
        <dbReference type="ARBA" id="ARBA00004604"/>
    </source>
</evidence>
<evidence type="ECO:0000256" key="10">
    <source>
        <dbReference type="ARBA" id="ARBA00070787"/>
    </source>
</evidence>
<reference evidence="12 13" key="1">
    <citation type="submission" date="2014-02" db="EMBL/GenBank/DDBJ databases">
        <title>Transposable element dynamics among asymbiotic and ectomycorrhizal Amanita fungi.</title>
        <authorList>
            <consortium name="DOE Joint Genome Institute"/>
            <person name="Hess J."/>
            <person name="Skrede I."/>
            <person name="Wolfe B."/>
            <person name="LaButti K."/>
            <person name="Ohm R.A."/>
            <person name="Grigoriev I.V."/>
            <person name="Pringle A."/>
        </authorList>
    </citation>
    <scope>NUCLEOTIDE SEQUENCE [LARGE SCALE GENOMIC DNA]</scope>
    <source>
        <strain evidence="12 13">SKay4041</strain>
    </source>
</reference>
<keyword evidence="4" id="KW-0832">Ubl conjugation</keyword>
<evidence type="ECO:0000256" key="11">
    <source>
        <dbReference type="SAM" id="MobiDB-lite"/>
    </source>
</evidence>
<keyword evidence="13" id="KW-1185">Reference proteome</keyword>
<evidence type="ECO:0000256" key="4">
    <source>
        <dbReference type="ARBA" id="ARBA00022843"/>
    </source>
</evidence>
<evidence type="ECO:0000256" key="2">
    <source>
        <dbReference type="ARBA" id="ARBA00022499"/>
    </source>
</evidence>
<keyword evidence="5" id="KW-0007">Acetylation</keyword>
<feature type="compositionally biased region" description="Basic and acidic residues" evidence="11">
    <location>
        <begin position="307"/>
        <end position="328"/>
    </location>
</feature>
<comment type="function">
    <text evidence="8">Regulates cellular senescence through inhibition of PTEN translation. Acts as a pro-apoptotic regulator in response to DNA damage.</text>
</comment>
<organism evidence="12 13">
    <name type="scientific">Amanita thiersii Skay4041</name>
    <dbReference type="NCBI Taxonomy" id="703135"/>
    <lineage>
        <taxon>Eukaryota</taxon>
        <taxon>Fungi</taxon>
        <taxon>Dikarya</taxon>
        <taxon>Basidiomycota</taxon>
        <taxon>Agaricomycotina</taxon>
        <taxon>Agaricomycetes</taxon>
        <taxon>Agaricomycetidae</taxon>
        <taxon>Agaricales</taxon>
        <taxon>Pluteineae</taxon>
        <taxon>Amanitaceae</taxon>
        <taxon>Amanita</taxon>
    </lineage>
</organism>
<accession>A0A2A9NVB2</accession>
<dbReference type="OrthoDB" id="10251727at2759"/>
<feature type="region of interest" description="Disordered" evidence="11">
    <location>
        <begin position="275"/>
        <end position="339"/>
    </location>
</feature>
<dbReference type="FunFam" id="3.40.50.790:FF:000004">
    <property type="entry name" value="Ribosomal L1 domain-containing 1-like 1"/>
    <property type="match status" value="1"/>
</dbReference>
<dbReference type="Proteomes" id="UP000242287">
    <property type="component" value="Unassembled WGS sequence"/>
</dbReference>
<gene>
    <name evidence="12" type="ORF">AMATHDRAFT_45069</name>
</gene>
<evidence type="ECO:0000313" key="12">
    <source>
        <dbReference type="EMBL" id="PFH54048.1"/>
    </source>
</evidence>
<keyword evidence="7" id="KW-0539">Nucleus</keyword>